<evidence type="ECO:0000256" key="2">
    <source>
        <dbReference type="ARBA" id="ARBA00023125"/>
    </source>
</evidence>
<dbReference type="Proteomes" id="UP000678228">
    <property type="component" value="Unassembled WGS sequence"/>
</dbReference>
<keyword evidence="3" id="KW-0804">Transcription</keyword>
<dbReference type="PANTHER" id="PTHR30514:SF18">
    <property type="entry name" value="RPIR-FAMILY TRANSCRIPTIONAL REGULATOR"/>
    <property type="match status" value="1"/>
</dbReference>
<dbReference type="PROSITE" id="PS51071">
    <property type="entry name" value="HTH_RPIR"/>
    <property type="match status" value="1"/>
</dbReference>
<keyword evidence="1" id="KW-0805">Transcription regulation</keyword>
<name>A0A940WUU9_9BACI</name>
<dbReference type="InterPro" id="IPR000281">
    <property type="entry name" value="HTH_RpiR"/>
</dbReference>
<dbReference type="SUPFAM" id="SSF46689">
    <property type="entry name" value="Homeodomain-like"/>
    <property type="match status" value="1"/>
</dbReference>
<dbReference type="Pfam" id="PF01418">
    <property type="entry name" value="HTH_6"/>
    <property type="match status" value="1"/>
</dbReference>
<dbReference type="EMBL" id="JAGKSQ010000003">
    <property type="protein sequence ID" value="MBP3951062.1"/>
    <property type="molecule type" value="Genomic_DNA"/>
</dbReference>
<dbReference type="GO" id="GO:0097367">
    <property type="term" value="F:carbohydrate derivative binding"/>
    <property type="evidence" value="ECO:0007669"/>
    <property type="project" value="InterPro"/>
</dbReference>
<evidence type="ECO:0000259" key="5">
    <source>
        <dbReference type="PROSITE" id="PS51464"/>
    </source>
</evidence>
<dbReference type="GO" id="GO:1901135">
    <property type="term" value="P:carbohydrate derivative metabolic process"/>
    <property type="evidence" value="ECO:0007669"/>
    <property type="project" value="InterPro"/>
</dbReference>
<dbReference type="InterPro" id="IPR036388">
    <property type="entry name" value="WH-like_DNA-bd_sf"/>
</dbReference>
<dbReference type="SUPFAM" id="SSF53697">
    <property type="entry name" value="SIS domain"/>
    <property type="match status" value="1"/>
</dbReference>
<dbReference type="GO" id="GO:0003677">
    <property type="term" value="F:DNA binding"/>
    <property type="evidence" value="ECO:0007669"/>
    <property type="project" value="UniProtKB-KW"/>
</dbReference>
<keyword evidence="7" id="KW-1185">Reference proteome</keyword>
<feature type="domain" description="HTH rpiR-type" evidence="4">
    <location>
        <begin position="1"/>
        <end position="73"/>
    </location>
</feature>
<dbReference type="PANTHER" id="PTHR30514">
    <property type="entry name" value="GLUCOKINASE"/>
    <property type="match status" value="1"/>
</dbReference>
<dbReference type="CDD" id="cd05013">
    <property type="entry name" value="SIS_RpiR"/>
    <property type="match status" value="1"/>
</dbReference>
<evidence type="ECO:0000259" key="4">
    <source>
        <dbReference type="PROSITE" id="PS51071"/>
    </source>
</evidence>
<protein>
    <submittedName>
        <fullName evidence="6">MurR/RpiR family transcriptional regulator</fullName>
    </submittedName>
</protein>
<dbReference type="RefSeq" id="WP_210596767.1">
    <property type="nucleotide sequence ID" value="NZ_JAGKSQ010000003.1"/>
</dbReference>
<dbReference type="InterPro" id="IPR009057">
    <property type="entry name" value="Homeodomain-like_sf"/>
</dbReference>
<dbReference type="AlphaFoldDB" id="A0A940WUU9"/>
<dbReference type="InterPro" id="IPR047640">
    <property type="entry name" value="RpiR-like"/>
</dbReference>
<organism evidence="6 7">
    <name type="scientific">Halalkalibacter suaedae</name>
    <dbReference type="NCBI Taxonomy" id="2822140"/>
    <lineage>
        <taxon>Bacteria</taxon>
        <taxon>Bacillati</taxon>
        <taxon>Bacillota</taxon>
        <taxon>Bacilli</taxon>
        <taxon>Bacillales</taxon>
        <taxon>Bacillaceae</taxon>
        <taxon>Halalkalibacter</taxon>
    </lineage>
</organism>
<proteinExistence type="predicted"/>
<dbReference type="InterPro" id="IPR001347">
    <property type="entry name" value="SIS_dom"/>
</dbReference>
<sequence length="276" mass="31570">MNFNWNTEAMSPSQRKIADYIQKHTNQVLLLTEQEIADAVRVSIASVSRFWRSVGYKNLKEFKSKIGLQFEVSPAAKMNNVMRKLEGQELQYHTLKNSVDHLYKTMEQFSSDSFHKAVDLLLSADKIYLHGPGPSKGLADLFSYRMARFGMNMHLIKKGGSELFEELTHVKEEDTVVLFGFIRLLPEANVILKHAKLIGYKTIIITDQLVFESSSDADVVLFASRGETREFHSMIGPTFMIENLIISLGMRNKEANLAKLEQLSHLRKRYANDLPR</sequence>
<evidence type="ECO:0000256" key="1">
    <source>
        <dbReference type="ARBA" id="ARBA00023015"/>
    </source>
</evidence>
<reference evidence="6" key="1">
    <citation type="submission" date="2021-03" db="EMBL/GenBank/DDBJ databases">
        <title>Bacillus suaedae sp. nov., isolated from Suaeda aralocaspica.</title>
        <authorList>
            <person name="Lei R.F.R."/>
        </authorList>
    </citation>
    <scope>NUCLEOTIDE SEQUENCE</scope>
    <source>
        <strain evidence="6">YZJH907-2</strain>
    </source>
</reference>
<dbReference type="InterPro" id="IPR046348">
    <property type="entry name" value="SIS_dom_sf"/>
</dbReference>
<dbReference type="Gene3D" id="1.10.10.10">
    <property type="entry name" value="Winged helix-like DNA-binding domain superfamily/Winged helix DNA-binding domain"/>
    <property type="match status" value="1"/>
</dbReference>
<dbReference type="Gene3D" id="3.40.50.10490">
    <property type="entry name" value="Glucose-6-phosphate isomerase like protein, domain 1"/>
    <property type="match status" value="1"/>
</dbReference>
<dbReference type="InterPro" id="IPR035472">
    <property type="entry name" value="RpiR-like_SIS"/>
</dbReference>
<evidence type="ECO:0000313" key="6">
    <source>
        <dbReference type="EMBL" id="MBP3951062.1"/>
    </source>
</evidence>
<dbReference type="PROSITE" id="PS51464">
    <property type="entry name" value="SIS"/>
    <property type="match status" value="1"/>
</dbReference>
<comment type="caution">
    <text evidence="6">The sequence shown here is derived from an EMBL/GenBank/DDBJ whole genome shotgun (WGS) entry which is preliminary data.</text>
</comment>
<dbReference type="Pfam" id="PF01380">
    <property type="entry name" value="SIS"/>
    <property type="match status" value="1"/>
</dbReference>
<feature type="domain" description="SIS" evidence="5">
    <location>
        <begin position="117"/>
        <end position="255"/>
    </location>
</feature>
<evidence type="ECO:0000256" key="3">
    <source>
        <dbReference type="ARBA" id="ARBA00023163"/>
    </source>
</evidence>
<gene>
    <name evidence="6" type="ORF">J7W16_07930</name>
</gene>
<evidence type="ECO:0000313" key="7">
    <source>
        <dbReference type="Proteomes" id="UP000678228"/>
    </source>
</evidence>
<dbReference type="GO" id="GO:0003700">
    <property type="term" value="F:DNA-binding transcription factor activity"/>
    <property type="evidence" value="ECO:0007669"/>
    <property type="project" value="InterPro"/>
</dbReference>
<accession>A0A940WUU9</accession>
<keyword evidence="2" id="KW-0238">DNA-binding</keyword>